<feature type="transmembrane region" description="Helical" evidence="9">
    <location>
        <begin position="126"/>
        <end position="145"/>
    </location>
</feature>
<keyword evidence="12" id="KW-1185">Reference proteome</keyword>
<dbReference type="Pfam" id="PF07730">
    <property type="entry name" value="HisKA_3"/>
    <property type="match status" value="1"/>
</dbReference>
<keyword evidence="7" id="KW-0067">ATP-binding</keyword>
<organism evidence="11 12">
    <name type="scientific">Paractinoplanes tereljensis</name>
    <dbReference type="NCBI Taxonomy" id="571912"/>
    <lineage>
        <taxon>Bacteria</taxon>
        <taxon>Bacillati</taxon>
        <taxon>Actinomycetota</taxon>
        <taxon>Actinomycetes</taxon>
        <taxon>Micromonosporales</taxon>
        <taxon>Micromonosporaceae</taxon>
        <taxon>Paractinoplanes</taxon>
    </lineage>
</organism>
<dbReference type="EMBL" id="BOMY01000041">
    <property type="protein sequence ID" value="GIF23695.1"/>
    <property type="molecule type" value="Genomic_DNA"/>
</dbReference>
<accession>A0A919NRE2</accession>
<gene>
    <name evidence="11" type="ORF">Ate02nite_64250</name>
</gene>
<keyword evidence="6 11" id="KW-0418">Kinase</keyword>
<protein>
    <recommendedName>
        <fullName evidence="2">histidine kinase</fullName>
        <ecNumber evidence="2">2.7.13.3</ecNumber>
    </recommendedName>
</protein>
<evidence type="ECO:0000256" key="5">
    <source>
        <dbReference type="ARBA" id="ARBA00022741"/>
    </source>
</evidence>
<keyword evidence="8" id="KW-0902">Two-component regulatory system</keyword>
<evidence type="ECO:0000256" key="7">
    <source>
        <dbReference type="ARBA" id="ARBA00022840"/>
    </source>
</evidence>
<evidence type="ECO:0000256" key="6">
    <source>
        <dbReference type="ARBA" id="ARBA00022777"/>
    </source>
</evidence>
<keyword evidence="4" id="KW-0808">Transferase</keyword>
<evidence type="ECO:0000313" key="12">
    <source>
        <dbReference type="Proteomes" id="UP000623608"/>
    </source>
</evidence>
<keyword evidence="9" id="KW-1133">Transmembrane helix</keyword>
<keyword evidence="5" id="KW-0547">Nucleotide-binding</keyword>
<keyword evidence="9" id="KW-0812">Transmembrane</keyword>
<dbReference type="GO" id="GO:0005524">
    <property type="term" value="F:ATP binding"/>
    <property type="evidence" value="ECO:0007669"/>
    <property type="project" value="UniProtKB-KW"/>
</dbReference>
<evidence type="ECO:0000256" key="9">
    <source>
        <dbReference type="SAM" id="Phobius"/>
    </source>
</evidence>
<evidence type="ECO:0000313" key="11">
    <source>
        <dbReference type="EMBL" id="GIF23695.1"/>
    </source>
</evidence>
<keyword evidence="9" id="KW-0472">Membrane</keyword>
<evidence type="ECO:0000259" key="10">
    <source>
        <dbReference type="Pfam" id="PF07730"/>
    </source>
</evidence>
<evidence type="ECO:0000256" key="3">
    <source>
        <dbReference type="ARBA" id="ARBA00022553"/>
    </source>
</evidence>
<feature type="domain" description="Signal transduction histidine kinase subgroup 3 dimerisation and phosphoacceptor" evidence="10">
    <location>
        <begin position="177"/>
        <end position="243"/>
    </location>
</feature>
<feature type="transmembrane region" description="Helical" evidence="9">
    <location>
        <begin position="99"/>
        <end position="120"/>
    </location>
</feature>
<comment type="caution">
    <text evidence="11">The sequence shown here is derived from an EMBL/GenBank/DDBJ whole genome shotgun (WGS) entry which is preliminary data.</text>
</comment>
<proteinExistence type="predicted"/>
<dbReference type="Gene3D" id="3.30.565.10">
    <property type="entry name" value="Histidine kinase-like ATPase, C-terminal domain"/>
    <property type="match status" value="1"/>
</dbReference>
<evidence type="ECO:0000256" key="2">
    <source>
        <dbReference type="ARBA" id="ARBA00012438"/>
    </source>
</evidence>
<dbReference type="InterPro" id="IPR011712">
    <property type="entry name" value="Sig_transdc_His_kin_sub3_dim/P"/>
</dbReference>
<evidence type="ECO:0000256" key="4">
    <source>
        <dbReference type="ARBA" id="ARBA00022679"/>
    </source>
</evidence>
<dbReference type="RefSeq" id="WP_203811572.1">
    <property type="nucleotide sequence ID" value="NZ_BOMY01000041.1"/>
</dbReference>
<dbReference type="GO" id="GO:0046983">
    <property type="term" value="F:protein dimerization activity"/>
    <property type="evidence" value="ECO:0007669"/>
    <property type="project" value="InterPro"/>
</dbReference>
<comment type="catalytic activity">
    <reaction evidence="1">
        <text>ATP + protein L-histidine = ADP + protein N-phospho-L-histidine.</text>
        <dbReference type="EC" id="2.7.13.3"/>
    </reaction>
</comment>
<evidence type="ECO:0000256" key="8">
    <source>
        <dbReference type="ARBA" id="ARBA00023012"/>
    </source>
</evidence>
<dbReference type="CDD" id="cd16917">
    <property type="entry name" value="HATPase_UhpB-NarQ-NarX-like"/>
    <property type="match status" value="1"/>
</dbReference>
<dbReference type="GO" id="GO:0016020">
    <property type="term" value="C:membrane"/>
    <property type="evidence" value="ECO:0007669"/>
    <property type="project" value="InterPro"/>
</dbReference>
<dbReference type="SUPFAM" id="SSF55874">
    <property type="entry name" value="ATPase domain of HSP90 chaperone/DNA topoisomerase II/histidine kinase"/>
    <property type="match status" value="1"/>
</dbReference>
<dbReference type="Gene3D" id="1.20.5.1930">
    <property type="match status" value="1"/>
</dbReference>
<dbReference type="Proteomes" id="UP000623608">
    <property type="component" value="Unassembled WGS sequence"/>
</dbReference>
<dbReference type="PANTHER" id="PTHR24421:SF10">
    <property type="entry name" value="NITRATE_NITRITE SENSOR PROTEIN NARQ"/>
    <property type="match status" value="1"/>
</dbReference>
<dbReference type="EC" id="2.7.13.3" evidence="2"/>
<evidence type="ECO:0000256" key="1">
    <source>
        <dbReference type="ARBA" id="ARBA00000085"/>
    </source>
</evidence>
<dbReference type="AlphaFoldDB" id="A0A919NRE2"/>
<dbReference type="InterPro" id="IPR050482">
    <property type="entry name" value="Sensor_HK_TwoCompSys"/>
</dbReference>
<sequence>MSARSHPQLVDAGLGLLVVTVILLAHRFGPAHSLDAEDLVTGVLAVLLITARRRWVLPVFGLVTVATAGFNLHAALAGPLLAASVICTYTVASRTTRTIAAVAGVITVVTVYVAVVIGAGRSWSDPLNATIVAWGVAAVAVGEAVRSRRGQMRVVEERARQAEHGREEEARRQVVEERLRIARDLHDVVAHHIAVINVQVGVAVHLLRDQPDRAEEALTHVRRSARTVLSELGSVLDVLRGPDDTAPPPGLSRLPQLLDSLAAAGLQVDYQTDGEPRSLPSAVDLAAYRIVQEALTNAHKHGDGGAARLLLAYTSGGLGIRVLNLPGAGAVSGTGHGLIGLRERVNSVGGTVRAGPDDDGTFTVDAHLPLVKDPA</sequence>
<dbReference type="GO" id="GO:0000155">
    <property type="term" value="F:phosphorelay sensor kinase activity"/>
    <property type="evidence" value="ECO:0007669"/>
    <property type="project" value="InterPro"/>
</dbReference>
<name>A0A919NRE2_9ACTN</name>
<reference evidence="11" key="1">
    <citation type="submission" date="2021-01" db="EMBL/GenBank/DDBJ databases">
        <title>Whole genome shotgun sequence of Actinoplanes tereljensis NBRC 105297.</title>
        <authorList>
            <person name="Komaki H."/>
            <person name="Tamura T."/>
        </authorList>
    </citation>
    <scope>NUCLEOTIDE SEQUENCE</scope>
    <source>
        <strain evidence="11">NBRC 105297</strain>
    </source>
</reference>
<dbReference type="PANTHER" id="PTHR24421">
    <property type="entry name" value="NITRATE/NITRITE SENSOR PROTEIN NARX-RELATED"/>
    <property type="match status" value="1"/>
</dbReference>
<keyword evidence="3" id="KW-0597">Phosphoprotein</keyword>
<dbReference type="InterPro" id="IPR036890">
    <property type="entry name" value="HATPase_C_sf"/>
</dbReference>
<feature type="transmembrane region" description="Helical" evidence="9">
    <location>
        <begin position="57"/>
        <end position="87"/>
    </location>
</feature>